<dbReference type="InterPro" id="IPR034015">
    <property type="entry name" value="M1_LTA4H"/>
</dbReference>
<dbReference type="Gene3D" id="1.10.390.10">
    <property type="entry name" value="Neutral Protease Domain 2"/>
    <property type="match status" value="1"/>
</dbReference>
<proteinExistence type="predicted"/>
<dbReference type="EMBL" id="JAUJWV010000001">
    <property type="protein sequence ID" value="MDN7240245.1"/>
    <property type="molecule type" value="Genomic_DNA"/>
</dbReference>
<dbReference type="SUPFAM" id="SSF55486">
    <property type="entry name" value="Metalloproteases ('zincins'), catalytic domain"/>
    <property type="match status" value="1"/>
</dbReference>
<comment type="caution">
    <text evidence="2">The sequence shown here is derived from an EMBL/GenBank/DDBJ whole genome shotgun (WGS) entry which is preliminary data.</text>
</comment>
<gene>
    <name evidence="2" type="ORF">QWY14_00515</name>
</gene>
<dbReference type="CDD" id="cd09604">
    <property type="entry name" value="M1_APN_like"/>
    <property type="match status" value="1"/>
</dbReference>
<accession>A0ABT8MY02</accession>
<reference evidence="2 3" key="1">
    <citation type="submission" date="2023-06" db="EMBL/GenBank/DDBJ databases">
        <title>Novel species in genus Planococcus.</title>
        <authorList>
            <person name="Ning S."/>
        </authorList>
    </citation>
    <scope>NUCLEOTIDE SEQUENCE [LARGE SCALE GENOMIC DNA]</scope>
    <source>
        <strain evidence="2 3">N028</strain>
    </source>
</reference>
<feature type="domain" description="Peptidase M1 membrane alanine aminopeptidase" evidence="1">
    <location>
        <begin position="292"/>
        <end position="454"/>
    </location>
</feature>
<dbReference type="Proteomes" id="UP001172055">
    <property type="component" value="Unassembled WGS sequence"/>
</dbReference>
<dbReference type="RefSeq" id="WP_301722307.1">
    <property type="nucleotide sequence ID" value="NZ_JAUJWV010000001.1"/>
</dbReference>
<keyword evidence="2" id="KW-0378">Hydrolase</keyword>
<dbReference type="Pfam" id="PF01433">
    <property type="entry name" value="Peptidase_M1"/>
    <property type="match status" value="1"/>
</dbReference>
<dbReference type="InterPro" id="IPR014782">
    <property type="entry name" value="Peptidase_M1_dom"/>
</dbReference>
<dbReference type="GO" id="GO:0004177">
    <property type="term" value="F:aminopeptidase activity"/>
    <property type="evidence" value="ECO:0007669"/>
    <property type="project" value="UniProtKB-KW"/>
</dbReference>
<dbReference type="InterPro" id="IPR027268">
    <property type="entry name" value="Peptidase_M4/M1_CTD_sf"/>
</dbReference>
<sequence length="456" mass="52538">MPKKKKWLVVLVSVFIILLFLLPLLSSSEEGELDPESSASYDLQVVLDDSGQFRISAEIDVLNESEDTWETLGFYFIPNAINVEETPTLMQDSAAAAISSVTDSGQSLPYDLENNRLLIELEEKLLPGERQRVKIDYTLRLPKDGLRLSQDGGSYFLAQWYPMLSFYQDGWSIEDYETKGESYHTSYGSYRVTYDLPKEFFVASSADDGEIQTASSGKIEGENIKDFYLAFMDPEEWTTETTAANDTTLRMFFPAGSDIIEETAEMAVEAYNFFEENIGDNPSQELDIIANDGYMEYPNAIEVASDQENLEDVLVHEIGHQWFYYLVANDPFEHAWLDESITEYVTSLFLSHYYDNEDYGFESETAMAEYPGTNRYSNLPLDDYEETEYVATIYGKTPVILRDFFNERGGSEEAFDFLAAYYKEYQFKNVDTETFKEFFNEYYGEDYSGFFDEWLK</sequence>
<evidence type="ECO:0000313" key="2">
    <source>
        <dbReference type="EMBL" id="MDN7240245.1"/>
    </source>
</evidence>
<dbReference type="PANTHER" id="PTHR45726:SF3">
    <property type="entry name" value="LEUKOTRIENE A-4 HYDROLASE"/>
    <property type="match status" value="1"/>
</dbReference>
<dbReference type="PANTHER" id="PTHR45726">
    <property type="entry name" value="LEUKOTRIENE A-4 HYDROLASE"/>
    <property type="match status" value="1"/>
</dbReference>
<keyword evidence="2" id="KW-0031">Aminopeptidase</keyword>
<keyword evidence="3" id="KW-1185">Reference proteome</keyword>
<evidence type="ECO:0000259" key="1">
    <source>
        <dbReference type="Pfam" id="PF01433"/>
    </source>
</evidence>
<organism evidence="2 3">
    <name type="scientific">Planococcus shixiaomingii</name>
    <dbReference type="NCBI Taxonomy" id="3058393"/>
    <lineage>
        <taxon>Bacteria</taxon>
        <taxon>Bacillati</taxon>
        <taxon>Bacillota</taxon>
        <taxon>Bacilli</taxon>
        <taxon>Bacillales</taxon>
        <taxon>Caryophanaceae</taxon>
        <taxon>Planococcus</taxon>
    </lineage>
</organism>
<dbReference type="EC" id="3.4.11.-" evidence="2"/>
<keyword evidence="2" id="KW-0645">Protease</keyword>
<evidence type="ECO:0000313" key="3">
    <source>
        <dbReference type="Proteomes" id="UP001172055"/>
    </source>
</evidence>
<name>A0ABT8MY02_9BACL</name>
<protein>
    <submittedName>
        <fullName evidence="2">M1 family metallopeptidase</fullName>
        <ecNumber evidence="2">3.4.11.-</ecNumber>
    </submittedName>
</protein>